<name>A0ABV8R4J6_9MICC</name>
<feature type="transmembrane region" description="Helical" evidence="2">
    <location>
        <begin position="20"/>
        <end position="45"/>
    </location>
</feature>
<comment type="caution">
    <text evidence="3">The sequence shown here is derived from an EMBL/GenBank/DDBJ whole genome shotgun (WGS) entry which is preliminary data.</text>
</comment>
<sequence>MNPDNPSVGGWFEGLLSSETFFIIFFAVIAVFIVVVIVFVIVQLIRGRGRRRYVMMEIDDDGTMRPANMRGPGSGHNAGLDAHNAAHQQAMRQAQNQQQFPPGM</sequence>
<evidence type="ECO:0000313" key="4">
    <source>
        <dbReference type="Proteomes" id="UP001595773"/>
    </source>
</evidence>
<evidence type="ECO:0000256" key="2">
    <source>
        <dbReference type="SAM" id="Phobius"/>
    </source>
</evidence>
<keyword evidence="2" id="KW-0472">Membrane</keyword>
<dbReference type="Proteomes" id="UP001595773">
    <property type="component" value="Unassembled WGS sequence"/>
</dbReference>
<reference evidence="4" key="1">
    <citation type="journal article" date="2019" name="Int. J. Syst. Evol. Microbiol.">
        <title>The Global Catalogue of Microorganisms (GCM) 10K type strain sequencing project: providing services to taxonomists for standard genome sequencing and annotation.</title>
        <authorList>
            <consortium name="The Broad Institute Genomics Platform"/>
            <consortium name="The Broad Institute Genome Sequencing Center for Infectious Disease"/>
            <person name="Wu L."/>
            <person name="Ma J."/>
        </authorList>
    </citation>
    <scope>NUCLEOTIDE SEQUENCE [LARGE SCALE GENOMIC DNA]</scope>
    <source>
        <strain evidence="4">CGMCC 1.10698</strain>
    </source>
</reference>
<keyword evidence="4" id="KW-1185">Reference proteome</keyword>
<dbReference type="EMBL" id="JBHSCQ010000022">
    <property type="protein sequence ID" value="MFC4266942.1"/>
    <property type="molecule type" value="Genomic_DNA"/>
</dbReference>
<evidence type="ECO:0000256" key="1">
    <source>
        <dbReference type="SAM" id="MobiDB-lite"/>
    </source>
</evidence>
<keyword evidence="2" id="KW-1133">Transmembrane helix</keyword>
<gene>
    <name evidence="3" type="ORF">ACFOW9_15135</name>
</gene>
<keyword evidence="2" id="KW-0812">Transmembrane</keyword>
<dbReference type="RefSeq" id="WP_230065842.1">
    <property type="nucleotide sequence ID" value="NZ_BAABLL010000010.1"/>
</dbReference>
<accession>A0ABV8R4J6</accession>
<organism evidence="3 4">
    <name type="scientific">Arthrobacter cryoconiti</name>
    <dbReference type="NCBI Taxonomy" id="748907"/>
    <lineage>
        <taxon>Bacteria</taxon>
        <taxon>Bacillati</taxon>
        <taxon>Actinomycetota</taxon>
        <taxon>Actinomycetes</taxon>
        <taxon>Micrococcales</taxon>
        <taxon>Micrococcaceae</taxon>
        <taxon>Arthrobacter</taxon>
    </lineage>
</organism>
<proteinExistence type="predicted"/>
<feature type="region of interest" description="Disordered" evidence="1">
    <location>
        <begin position="64"/>
        <end position="104"/>
    </location>
</feature>
<feature type="compositionally biased region" description="Low complexity" evidence="1">
    <location>
        <begin position="82"/>
        <end position="104"/>
    </location>
</feature>
<protein>
    <submittedName>
        <fullName evidence="3">Uncharacterized protein</fullName>
    </submittedName>
</protein>
<evidence type="ECO:0000313" key="3">
    <source>
        <dbReference type="EMBL" id="MFC4266942.1"/>
    </source>
</evidence>